<evidence type="ECO:0000256" key="2">
    <source>
        <dbReference type="ARBA" id="ARBA00022737"/>
    </source>
</evidence>
<reference evidence="5 6" key="1">
    <citation type="submission" date="2020-05" db="EMBL/GenBank/DDBJ databases">
        <title>Identification and distribution of gene clusters putatively required for synthesis of sphingolipid metabolism inhibitors in phylogenetically diverse species of the filamentous fungus Fusarium.</title>
        <authorList>
            <person name="Kim H.-S."/>
            <person name="Busman M."/>
            <person name="Brown D.W."/>
            <person name="Divon H."/>
            <person name="Uhlig S."/>
            <person name="Proctor R.H."/>
        </authorList>
    </citation>
    <scope>NUCLEOTIDE SEQUENCE [LARGE SCALE GENOMIC DNA]</scope>
    <source>
        <strain evidence="5 6">NRRL 36939</strain>
    </source>
</reference>
<feature type="domain" description="NACHT" evidence="4">
    <location>
        <begin position="79"/>
        <end position="222"/>
    </location>
</feature>
<protein>
    <submittedName>
        <fullName evidence="5">Wd40 repeat protein</fullName>
    </submittedName>
</protein>
<dbReference type="Pfam" id="PF00400">
    <property type="entry name" value="WD40"/>
    <property type="match status" value="1"/>
</dbReference>
<dbReference type="SUPFAM" id="SSF50978">
    <property type="entry name" value="WD40 repeat-like"/>
    <property type="match status" value="1"/>
</dbReference>
<proteinExistence type="predicted"/>
<dbReference type="Gene3D" id="2.130.10.10">
    <property type="entry name" value="YVTN repeat-like/Quinoprotein amine dehydrogenase"/>
    <property type="match status" value="2"/>
</dbReference>
<dbReference type="PROSITE" id="PS50837">
    <property type="entry name" value="NACHT"/>
    <property type="match status" value="1"/>
</dbReference>
<dbReference type="PROSITE" id="PS50082">
    <property type="entry name" value="WD_REPEATS_2"/>
    <property type="match status" value="2"/>
</dbReference>
<dbReference type="InterPro" id="IPR001680">
    <property type="entry name" value="WD40_rpt"/>
</dbReference>
<dbReference type="OrthoDB" id="538223at2759"/>
<dbReference type="Gene3D" id="3.40.50.300">
    <property type="entry name" value="P-loop containing nucleotide triphosphate hydrolases"/>
    <property type="match status" value="1"/>
</dbReference>
<dbReference type="InterPro" id="IPR007111">
    <property type="entry name" value="NACHT_NTPase"/>
</dbReference>
<organism evidence="5 6">
    <name type="scientific">Fusarium pseudocircinatum</name>
    <dbReference type="NCBI Taxonomy" id="56676"/>
    <lineage>
        <taxon>Eukaryota</taxon>
        <taxon>Fungi</taxon>
        <taxon>Dikarya</taxon>
        <taxon>Ascomycota</taxon>
        <taxon>Pezizomycotina</taxon>
        <taxon>Sordariomycetes</taxon>
        <taxon>Hypocreomycetidae</taxon>
        <taxon>Hypocreales</taxon>
        <taxon>Nectriaceae</taxon>
        <taxon>Fusarium</taxon>
        <taxon>Fusarium fujikuroi species complex</taxon>
    </lineage>
</organism>
<dbReference type="AlphaFoldDB" id="A0A8H5LBF4"/>
<keyword evidence="1 3" id="KW-0853">WD repeat</keyword>
<gene>
    <name evidence="5" type="ORF">FPCIR_7663</name>
</gene>
<dbReference type="PANTHER" id="PTHR10039:SF14">
    <property type="entry name" value="NACHT DOMAIN-CONTAINING PROTEIN"/>
    <property type="match status" value="1"/>
</dbReference>
<dbReference type="PROSITE" id="PS00678">
    <property type="entry name" value="WD_REPEATS_1"/>
    <property type="match status" value="1"/>
</dbReference>
<name>A0A8H5LBF4_9HYPO</name>
<dbReference type="PROSITE" id="PS50294">
    <property type="entry name" value="WD_REPEATS_REGION"/>
    <property type="match status" value="1"/>
</dbReference>
<dbReference type="SMART" id="SM00320">
    <property type="entry name" value="WD40"/>
    <property type="match status" value="5"/>
</dbReference>
<dbReference type="PANTHER" id="PTHR10039">
    <property type="entry name" value="AMELOGENIN"/>
    <property type="match status" value="1"/>
</dbReference>
<evidence type="ECO:0000256" key="1">
    <source>
        <dbReference type="ARBA" id="ARBA00022574"/>
    </source>
</evidence>
<feature type="repeat" description="WD" evidence="3">
    <location>
        <begin position="606"/>
        <end position="649"/>
    </location>
</feature>
<dbReference type="SUPFAM" id="SSF52540">
    <property type="entry name" value="P-loop containing nucleoside triphosphate hydrolases"/>
    <property type="match status" value="1"/>
</dbReference>
<dbReference type="EMBL" id="JAAOAS010000182">
    <property type="protein sequence ID" value="KAF5587255.1"/>
    <property type="molecule type" value="Genomic_DNA"/>
</dbReference>
<comment type="caution">
    <text evidence="5">The sequence shown here is derived from an EMBL/GenBank/DDBJ whole genome shotgun (WGS) entry which is preliminary data.</text>
</comment>
<dbReference type="Pfam" id="PF24883">
    <property type="entry name" value="NPHP3_N"/>
    <property type="match status" value="1"/>
</dbReference>
<dbReference type="InterPro" id="IPR015943">
    <property type="entry name" value="WD40/YVTN_repeat-like_dom_sf"/>
</dbReference>
<evidence type="ECO:0000256" key="3">
    <source>
        <dbReference type="PROSITE-ProRule" id="PRU00221"/>
    </source>
</evidence>
<feature type="repeat" description="WD" evidence="3">
    <location>
        <begin position="802"/>
        <end position="843"/>
    </location>
</feature>
<keyword evidence="6" id="KW-1185">Reference proteome</keyword>
<dbReference type="Proteomes" id="UP000546213">
    <property type="component" value="Unassembled WGS sequence"/>
</dbReference>
<dbReference type="InterPro" id="IPR027417">
    <property type="entry name" value="P-loop_NTPase"/>
</dbReference>
<dbReference type="InterPro" id="IPR019775">
    <property type="entry name" value="WD40_repeat_CS"/>
</dbReference>
<dbReference type="InterPro" id="IPR056884">
    <property type="entry name" value="NPHP3-like_N"/>
</dbReference>
<keyword evidence="2" id="KW-0677">Repeat</keyword>
<sequence>MNTVKNLFGFGNSEIHVGDRITVNQGDSKCLADLRGTDPRLDKQRIQEIGGGLLANLCSWVFVDASFKKWTEQQGDSSRLLWVKGDSGKGKTMLLCSIIDHLQEIKAAKLAYFFCQASDQNLSSSVAVLRGLVYMLADEYEVVRQLAEEKHKNAGRNLFWDNNAWFALKELFSEILERSDWGPMVIVIDALDECTSGLVQLLNLVITISESSPRVRWIISSRNYSNIENHLEESTRDPIMRIELGASSEAASFRTYLQSKVDTLAHDESYDQETKLAVRLHFERSADVNLLWVSLVCQSLQEVPKEHVKDVVQRHPRGLDGLYLHLLTQVLRPVRNDTCRQVLAVVTVVSRPISLVELSCLVGITEKDAARVVSLCHAFLTLQDNTIYFGHQSAKDFLLSSAAYDAPMSFNAIAMHGWILQRSLRAMESALQRDIYNLQRPGFYINDVTVPEPDPLARLHYSCLYWVDHLAAWAETPENPEEVSECLRDGGLVDQFFRNSFLNWLEAVSLLKSFPSGVRLVTRLLILVKKQGIGGNGLCDLIHDAHRLMRFHQAGIENYPLQVYAAALIFSPSQSPIRQIFQADEPRDIVIKPVIEKYWSSLVQTFEGHDDRVVAMASNTGTNHITVASAAQDGTIKVWEATTGESFHTFKISRYRRSQDGILLAFPEGRDVERLISSSEHRVHIWNLRTGECEGELRDPTNLDIIDLSFFNDTTNECVTLTAQGEAKIWNLDTHELVRSTTIWTQDIRKFVLGWIAYAKFACDSRGKTLLLVRSRPIFNLFKSTRPMTVWEIETGTCLQTIEDCATAIGTTAFSPNGALIAVNTDHQEIDIWDVATGQRIRTLYWGEPLSLTFSNDSTRLASLVHGGDSSATVEVRNMVTGESVRTFDVLDWYWLPGFKRTVHFLGDSNPLAVSTDKTVSIWDMTSQESDSYHPDTTRSPVRVRISANERYLIWASDHIIQIHDLDALPTLLWGFNPPADSTRRECLE</sequence>
<dbReference type="InterPro" id="IPR036322">
    <property type="entry name" value="WD40_repeat_dom_sf"/>
</dbReference>
<accession>A0A8H5LBF4</accession>
<evidence type="ECO:0000313" key="6">
    <source>
        <dbReference type="Proteomes" id="UP000546213"/>
    </source>
</evidence>
<evidence type="ECO:0000259" key="4">
    <source>
        <dbReference type="PROSITE" id="PS50837"/>
    </source>
</evidence>
<evidence type="ECO:0000313" key="5">
    <source>
        <dbReference type="EMBL" id="KAF5587255.1"/>
    </source>
</evidence>